<comment type="caution">
    <text evidence="2">The sequence shown here is derived from an EMBL/GenBank/DDBJ whole genome shotgun (WGS) entry which is preliminary data.</text>
</comment>
<name>A0AAP0BML1_9ASPA</name>
<dbReference type="AlphaFoldDB" id="A0AAP0BML1"/>
<proteinExistence type="predicted"/>
<evidence type="ECO:0008006" key="4">
    <source>
        <dbReference type="Google" id="ProtNLM"/>
    </source>
</evidence>
<keyword evidence="3" id="KW-1185">Reference proteome</keyword>
<sequence>MSSRTRRQEQEIVEPSSIWKMLQAGLTSMPKQRKKDGICGSTRYEEGEEPLQLNVFQDSFATPLQKFKSPQLQTPLYCSLLATLLCSLFAAVYSLLLAVRAVCPLLAVRCSLLVVVCSCRVVCSQALLTAVLVVGLAAVFVFPKLSTFFCRLSRFERFPCSLTFSSRATACPLSLVRCGLSCRGLIASRLSAVAWALSAVPLLRASPCDFLPWSLLCLF</sequence>
<feature type="transmembrane region" description="Helical" evidence="1">
    <location>
        <begin position="76"/>
        <end position="99"/>
    </location>
</feature>
<gene>
    <name evidence="2" type="ORF">KSP39_PZI009396</name>
</gene>
<reference evidence="2 3" key="1">
    <citation type="journal article" date="2022" name="Nat. Plants">
        <title>Genomes of leafy and leafless Platanthera orchids illuminate the evolution of mycoheterotrophy.</title>
        <authorList>
            <person name="Li M.H."/>
            <person name="Liu K.W."/>
            <person name="Li Z."/>
            <person name="Lu H.C."/>
            <person name="Ye Q.L."/>
            <person name="Zhang D."/>
            <person name="Wang J.Y."/>
            <person name="Li Y.F."/>
            <person name="Zhong Z.M."/>
            <person name="Liu X."/>
            <person name="Yu X."/>
            <person name="Liu D.K."/>
            <person name="Tu X.D."/>
            <person name="Liu B."/>
            <person name="Hao Y."/>
            <person name="Liao X.Y."/>
            <person name="Jiang Y.T."/>
            <person name="Sun W.H."/>
            <person name="Chen J."/>
            <person name="Chen Y.Q."/>
            <person name="Ai Y."/>
            <person name="Zhai J.W."/>
            <person name="Wu S.S."/>
            <person name="Zhou Z."/>
            <person name="Hsiao Y.Y."/>
            <person name="Wu W.L."/>
            <person name="Chen Y.Y."/>
            <person name="Lin Y.F."/>
            <person name="Hsu J.L."/>
            <person name="Li C.Y."/>
            <person name="Wang Z.W."/>
            <person name="Zhao X."/>
            <person name="Zhong W.Y."/>
            <person name="Ma X.K."/>
            <person name="Ma L."/>
            <person name="Huang J."/>
            <person name="Chen G.Z."/>
            <person name="Huang M.Z."/>
            <person name="Huang L."/>
            <person name="Peng D.H."/>
            <person name="Luo Y.B."/>
            <person name="Zou S.Q."/>
            <person name="Chen S.P."/>
            <person name="Lan S."/>
            <person name="Tsai W.C."/>
            <person name="Van de Peer Y."/>
            <person name="Liu Z.J."/>
        </authorList>
    </citation>
    <scope>NUCLEOTIDE SEQUENCE [LARGE SCALE GENOMIC DNA]</scope>
    <source>
        <strain evidence="2">Lor287</strain>
    </source>
</reference>
<dbReference type="EMBL" id="JBBWWQ010000007">
    <property type="protein sequence ID" value="KAK8943178.1"/>
    <property type="molecule type" value="Genomic_DNA"/>
</dbReference>
<organism evidence="2 3">
    <name type="scientific">Platanthera zijinensis</name>
    <dbReference type="NCBI Taxonomy" id="2320716"/>
    <lineage>
        <taxon>Eukaryota</taxon>
        <taxon>Viridiplantae</taxon>
        <taxon>Streptophyta</taxon>
        <taxon>Embryophyta</taxon>
        <taxon>Tracheophyta</taxon>
        <taxon>Spermatophyta</taxon>
        <taxon>Magnoliopsida</taxon>
        <taxon>Liliopsida</taxon>
        <taxon>Asparagales</taxon>
        <taxon>Orchidaceae</taxon>
        <taxon>Orchidoideae</taxon>
        <taxon>Orchideae</taxon>
        <taxon>Orchidinae</taxon>
        <taxon>Platanthera</taxon>
    </lineage>
</organism>
<evidence type="ECO:0000256" key="1">
    <source>
        <dbReference type="SAM" id="Phobius"/>
    </source>
</evidence>
<dbReference type="Proteomes" id="UP001418222">
    <property type="component" value="Unassembled WGS sequence"/>
</dbReference>
<evidence type="ECO:0000313" key="2">
    <source>
        <dbReference type="EMBL" id="KAK8943178.1"/>
    </source>
</evidence>
<protein>
    <recommendedName>
        <fullName evidence="4">Transmembrane protein</fullName>
    </recommendedName>
</protein>
<evidence type="ECO:0000313" key="3">
    <source>
        <dbReference type="Proteomes" id="UP001418222"/>
    </source>
</evidence>
<keyword evidence="1" id="KW-0812">Transmembrane</keyword>
<keyword evidence="1" id="KW-1133">Transmembrane helix</keyword>
<accession>A0AAP0BML1</accession>
<keyword evidence="1" id="KW-0472">Membrane</keyword>
<feature type="transmembrane region" description="Helical" evidence="1">
    <location>
        <begin position="111"/>
        <end position="142"/>
    </location>
</feature>